<dbReference type="InterPro" id="IPR036852">
    <property type="entry name" value="Peptidase_S8/S53_dom_sf"/>
</dbReference>
<keyword evidence="4 5" id="KW-0720">Serine protease</keyword>
<dbReference type="InterPro" id="IPR050131">
    <property type="entry name" value="Peptidase_S8_subtilisin-like"/>
</dbReference>
<keyword evidence="6" id="KW-0472">Membrane</keyword>
<protein>
    <submittedName>
        <fullName evidence="8">S8 family serine peptidase</fullName>
    </submittedName>
</protein>
<comment type="similarity">
    <text evidence="1 5">Belongs to the peptidase S8 family.</text>
</comment>
<organism evidence="8 9">
    <name type="scientific">Candidatus Amulumruptor caecigallinarius</name>
    <dbReference type="NCBI Taxonomy" id="2109911"/>
    <lineage>
        <taxon>Bacteria</taxon>
        <taxon>Pseudomonadati</taxon>
        <taxon>Bacteroidota</taxon>
        <taxon>Bacteroidia</taxon>
        <taxon>Bacteroidales</taxon>
        <taxon>Muribaculaceae</taxon>
        <taxon>Candidatus Amulumruptor</taxon>
    </lineage>
</organism>
<dbReference type="PROSITE" id="PS00138">
    <property type="entry name" value="SUBTILASE_SER"/>
    <property type="match status" value="1"/>
</dbReference>
<dbReference type="PROSITE" id="PS51892">
    <property type="entry name" value="SUBTILASE"/>
    <property type="match status" value="1"/>
</dbReference>
<dbReference type="Proteomes" id="UP000711407">
    <property type="component" value="Unassembled WGS sequence"/>
</dbReference>
<evidence type="ECO:0000256" key="6">
    <source>
        <dbReference type="SAM" id="Phobius"/>
    </source>
</evidence>
<feature type="active site" description="Charge relay system" evidence="5">
    <location>
        <position position="77"/>
    </location>
</feature>
<dbReference type="EMBL" id="DYXT01000053">
    <property type="protein sequence ID" value="HJE40065.1"/>
    <property type="molecule type" value="Genomic_DNA"/>
</dbReference>
<keyword evidence="2 5" id="KW-0645">Protease</keyword>
<keyword evidence="6" id="KW-0812">Transmembrane</keyword>
<feature type="active site" description="Charge relay system" evidence="5">
    <location>
        <position position="119"/>
    </location>
</feature>
<reference evidence="8" key="1">
    <citation type="journal article" date="2021" name="PeerJ">
        <title>Extensive microbial diversity within the chicken gut microbiome revealed by metagenomics and culture.</title>
        <authorList>
            <person name="Gilroy R."/>
            <person name="Ravi A."/>
            <person name="Getino M."/>
            <person name="Pursley I."/>
            <person name="Horton D.L."/>
            <person name="Alikhan N.F."/>
            <person name="Baker D."/>
            <person name="Gharbi K."/>
            <person name="Hall N."/>
            <person name="Watson M."/>
            <person name="Adriaenssens E.M."/>
            <person name="Foster-Nyarko E."/>
            <person name="Jarju S."/>
            <person name="Secka A."/>
            <person name="Antonio M."/>
            <person name="Oren A."/>
            <person name="Chaudhuri R.R."/>
            <person name="La Ragione R."/>
            <person name="Hildebrand F."/>
            <person name="Pallen M.J."/>
        </authorList>
    </citation>
    <scope>NUCLEOTIDE SEQUENCE</scope>
    <source>
        <strain evidence="8">4100</strain>
    </source>
</reference>
<dbReference type="InterPro" id="IPR015500">
    <property type="entry name" value="Peptidase_S8_subtilisin-rel"/>
</dbReference>
<dbReference type="GO" id="GO:0006508">
    <property type="term" value="P:proteolysis"/>
    <property type="evidence" value="ECO:0007669"/>
    <property type="project" value="UniProtKB-KW"/>
</dbReference>
<comment type="caution">
    <text evidence="8">The sequence shown here is derived from an EMBL/GenBank/DDBJ whole genome shotgun (WGS) entry which is preliminary data.</text>
</comment>
<evidence type="ECO:0000256" key="5">
    <source>
        <dbReference type="PROSITE-ProRule" id="PRU01240"/>
    </source>
</evidence>
<evidence type="ECO:0000259" key="7">
    <source>
        <dbReference type="Pfam" id="PF00082"/>
    </source>
</evidence>
<dbReference type="Gene3D" id="3.40.50.200">
    <property type="entry name" value="Peptidase S8/S53 domain"/>
    <property type="match status" value="1"/>
</dbReference>
<evidence type="ECO:0000313" key="8">
    <source>
        <dbReference type="EMBL" id="HJE40065.1"/>
    </source>
</evidence>
<evidence type="ECO:0000313" key="9">
    <source>
        <dbReference type="Proteomes" id="UP000711407"/>
    </source>
</evidence>
<proteinExistence type="inferred from homology"/>
<accession>A0A921EA72</accession>
<keyword evidence="3 5" id="KW-0378">Hydrolase</keyword>
<dbReference type="InterPro" id="IPR000209">
    <property type="entry name" value="Peptidase_S8/S53_dom"/>
</dbReference>
<name>A0A921EA72_9BACT</name>
<dbReference type="PANTHER" id="PTHR43806">
    <property type="entry name" value="PEPTIDASE S8"/>
    <property type="match status" value="1"/>
</dbReference>
<dbReference type="PANTHER" id="PTHR43806:SF67">
    <property type="entry name" value="EGF-LIKE DOMAIN-CONTAINING PROTEIN"/>
    <property type="match status" value="1"/>
</dbReference>
<gene>
    <name evidence="8" type="ORF">K8V47_09970</name>
</gene>
<evidence type="ECO:0000256" key="3">
    <source>
        <dbReference type="ARBA" id="ARBA00022801"/>
    </source>
</evidence>
<dbReference type="InterPro" id="IPR023828">
    <property type="entry name" value="Peptidase_S8_Ser-AS"/>
</dbReference>
<dbReference type="Pfam" id="PF00082">
    <property type="entry name" value="Peptidase_S8"/>
    <property type="match status" value="1"/>
</dbReference>
<sequence length="347" mass="38223">MKKIKTVISIIGGTLLVSLVVLCVIGYFISRDEFVNPPEEYIHVGKRVYTAAPAMMVDESYDSLTLSGRGVKIGVLDTGFGGLRQRSWTMDMNVAAYANFIDGDTTDFFVKEAGRERDHGAYSCACMGGTLASGDTIKGLAYNAEYYLAEIDDWDSDLRIEEERMMSAIRWLLSHRVDIITSSISYTVFDDYDGYTVAMLDGHSSRISRFVDSVLQANPDLIFIQAIGNEGDKPWRYASFPADVKEVIAVGAVEADGMTRTHYSSMGYDGVDYIKPDVCAYVQPPRNGTSFAAPAITGLCAALLEHKRMGRKELINLLHASGLNNSAPDKETGYGIPQTSRMQLLFN</sequence>
<dbReference type="PRINTS" id="PR00723">
    <property type="entry name" value="SUBTILISIN"/>
</dbReference>
<evidence type="ECO:0000256" key="1">
    <source>
        <dbReference type="ARBA" id="ARBA00011073"/>
    </source>
</evidence>
<dbReference type="AlphaFoldDB" id="A0A921EA72"/>
<dbReference type="SUPFAM" id="SSF52743">
    <property type="entry name" value="Subtilisin-like"/>
    <property type="match status" value="1"/>
</dbReference>
<feature type="active site" description="Charge relay system" evidence="5">
    <location>
        <position position="290"/>
    </location>
</feature>
<reference evidence="8" key="2">
    <citation type="submission" date="2021-09" db="EMBL/GenBank/DDBJ databases">
        <authorList>
            <person name="Gilroy R."/>
        </authorList>
    </citation>
    <scope>NUCLEOTIDE SEQUENCE</scope>
    <source>
        <strain evidence="8">4100</strain>
    </source>
</reference>
<feature type="transmembrane region" description="Helical" evidence="6">
    <location>
        <begin position="7"/>
        <end position="29"/>
    </location>
</feature>
<evidence type="ECO:0000256" key="4">
    <source>
        <dbReference type="ARBA" id="ARBA00022825"/>
    </source>
</evidence>
<dbReference type="GO" id="GO:0004252">
    <property type="term" value="F:serine-type endopeptidase activity"/>
    <property type="evidence" value="ECO:0007669"/>
    <property type="project" value="UniProtKB-UniRule"/>
</dbReference>
<keyword evidence="6" id="KW-1133">Transmembrane helix</keyword>
<feature type="domain" description="Peptidase S8/S53" evidence="7">
    <location>
        <begin position="68"/>
        <end position="335"/>
    </location>
</feature>
<evidence type="ECO:0000256" key="2">
    <source>
        <dbReference type="ARBA" id="ARBA00022670"/>
    </source>
</evidence>